<dbReference type="SMART" id="SM00046">
    <property type="entry name" value="DAGKc"/>
    <property type="match status" value="1"/>
</dbReference>
<dbReference type="InterPro" id="IPR016064">
    <property type="entry name" value="NAD/diacylglycerol_kinase_sf"/>
</dbReference>
<dbReference type="PANTHER" id="PTHR12358:SF106">
    <property type="entry name" value="LIPID KINASE YEGS"/>
    <property type="match status" value="1"/>
</dbReference>
<keyword evidence="3" id="KW-0808">Transferase</keyword>
<keyword evidence="7" id="KW-0444">Lipid biosynthesis</keyword>
<sequence>MRHVGVVVNPTAGKGRGAQAGRRVHELLVARGMKVEDLSAPTLAQATDRARAAAVHGLDALVVVGGDGMVHLGANVVAGTALPLGIVPAGTGNDIARALGLPRGDVEAAVDVVERALDAGPRRIDAVRVGTPEHSAHEWFLGVLSCGIDAAVNARANTMTWPAGSARYVRALAAELASFRPYGYRVTLDDRTWESAGTLVAVANVPSFGGGLRIAPDASVDDGLLDVVVAGPLSRSAVTRIFPGIYQGRHVHHPAVTVVRSRSVLIEPLLDTGAAPPAAFADGERVGPLPLRVQVDPGALSVLA</sequence>
<dbReference type="RefSeq" id="WP_124342822.1">
    <property type="nucleotide sequence ID" value="NZ_BHYL01000133.1"/>
</dbReference>
<comment type="similarity">
    <text evidence="2">Belongs to the diacylglycerol/lipid kinase family.</text>
</comment>
<keyword evidence="7" id="KW-0594">Phospholipid biosynthesis</keyword>
<evidence type="ECO:0000256" key="2">
    <source>
        <dbReference type="ARBA" id="ARBA00005983"/>
    </source>
</evidence>
<accession>A0A401V0E2</accession>
<protein>
    <submittedName>
        <fullName evidence="10">Sphingosine kinase</fullName>
    </submittedName>
</protein>
<dbReference type="Proteomes" id="UP000288246">
    <property type="component" value="Unassembled WGS sequence"/>
</dbReference>
<dbReference type="PANTHER" id="PTHR12358">
    <property type="entry name" value="SPHINGOSINE KINASE"/>
    <property type="match status" value="1"/>
</dbReference>
<dbReference type="InterPro" id="IPR050187">
    <property type="entry name" value="Lipid_Phosphate_FormReg"/>
</dbReference>
<dbReference type="GO" id="GO:0004143">
    <property type="term" value="F:ATP-dependent diacylglycerol kinase activity"/>
    <property type="evidence" value="ECO:0007669"/>
    <property type="project" value="TreeGrafter"/>
</dbReference>
<dbReference type="Pfam" id="PF00781">
    <property type="entry name" value="DAGK_cat"/>
    <property type="match status" value="1"/>
</dbReference>
<evidence type="ECO:0000313" key="11">
    <source>
        <dbReference type="Proteomes" id="UP000288246"/>
    </source>
</evidence>
<name>A0A401V0E2_9CELL</name>
<evidence type="ECO:0000256" key="6">
    <source>
        <dbReference type="ARBA" id="ARBA00022840"/>
    </source>
</evidence>
<reference evidence="10 11" key="1">
    <citation type="submission" date="2018-11" db="EMBL/GenBank/DDBJ databases">
        <title>Draft genome sequence of Cellulomonas takizawaensis strain TKZ-21.</title>
        <authorList>
            <person name="Yamamura H."/>
            <person name="Hayashi T."/>
            <person name="Hamada M."/>
            <person name="Serisawa Y."/>
            <person name="Matsuyama K."/>
            <person name="Nakagawa Y."/>
            <person name="Otoguro M."/>
            <person name="Yanagida F."/>
            <person name="Hayakawa M."/>
        </authorList>
    </citation>
    <scope>NUCLEOTIDE SEQUENCE [LARGE SCALE GENOMIC DNA]</scope>
    <source>
        <strain evidence="10 11">TKZ-21</strain>
    </source>
</reference>
<dbReference type="GO" id="GO:0005524">
    <property type="term" value="F:ATP binding"/>
    <property type="evidence" value="ECO:0007669"/>
    <property type="project" value="UniProtKB-KW"/>
</dbReference>
<dbReference type="PROSITE" id="PS50146">
    <property type="entry name" value="DAGK"/>
    <property type="match status" value="1"/>
</dbReference>
<dbReference type="GO" id="GO:0008654">
    <property type="term" value="P:phospholipid biosynthetic process"/>
    <property type="evidence" value="ECO:0007669"/>
    <property type="project" value="UniProtKB-KW"/>
</dbReference>
<keyword evidence="7" id="KW-0443">Lipid metabolism</keyword>
<dbReference type="Gene3D" id="2.60.200.40">
    <property type="match status" value="1"/>
</dbReference>
<evidence type="ECO:0000313" key="10">
    <source>
        <dbReference type="EMBL" id="GCD20315.1"/>
    </source>
</evidence>
<evidence type="ECO:0000259" key="9">
    <source>
        <dbReference type="PROSITE" id="PS50146"/>
    </source>
</evidence>
<keyword evidence="5 10" id="KW-0418">Kinase</keyword>
<dbReference type="AlphaFoldDB" id="A0A401V0E2"/>
<keyword evidence="4" id="KW-0547">Nucleotide-binding</keyword>
<proteinExistence type="inferred from homology"/>
<dbReference type="SUPFAM" id="SSF111331">
    <property type="entry name" value="NAD kinase/diacylglycerol kinase-like"/>
    <property type="match status" value="1"/>
</dbReference>
<dbReference type="Gene3D" id="3.40.50.10330">
    <property type="entry name" value="Probable inorganic polyphosphate/atp-NAD kinase, domain 1"/>
    <property type="match status" value="1"/>
</dbReference>
<dbReference type="Pfam" id="PF19279">
    <property type="entry name" value="YegS_C"/>
    <property type="match status" value="1"/>
</dbReference>
<evidence type="ECO:0000256" key="5">
    <source>
        <dbReference type="ARBA" id="ARBA00022777"/>
    </source>
</evidence>
<evidence type="ECO:0000256" key="7">
    <source>
        <dbReference type="ARBA" id="ARBA00023209"/>
    </source>
</evidence>
<keyword evidence="8" id="KW-1208">Phospholipid metabolism</keyword>
<keyword evidence="6" id="KW-0067">ATP-binding</keyword>
<comment type="caution">
    <text evidence="10">The sequence shown here is derived from an EMBL/GenBank/DDBJ whole genome shotgun (WGS) entry which is preliminary data.</text>
</comment>
<dbReference type="OrthoDB" id="142078at2"/>
<dbReference type="EMBL" id="BHYL01000133">
    <property type="protein sequence ID" value="GCD20315.1"/>
    <property type="molecule type" value="Genomic_DNA"/>
</dbReference>
<evidence type="ECO:0000256" key="4">
    <source>
        <dbReference type="ARBA" id="ARBA00022741"/>
    </source>
</evidence>
<feature type="domain" description="DAGKc" evidence="9">
    <location>
        <begin position="1"/>
        <end position="133"/>
    </location>
</feature>
<evidence type="ECO:0000256" key="3">
    <source>
        <dbReference type="ARBA" id="ARBA00022679"/>
    </source>
</evidence>
<keyword evidence="11" id="KW-1185">Reference proteome</keyword>
<dbReference type="InterPro" id="IPR045540">
    <property type="entry name" value="YegS/DAGK_C"/>
</dbReference>
<comment type="cofactor">
    <cofactor evidence="1">
        <name>Mg(2+)</name>
        <dbReference type="ChEBI" id="CHEBI:18420"/>
    </cofactor>
</comment>
<evidence type="ECO:0000256" key="8">
    <source>
        <dbReference type="ARBA" id="ARBA00023264"/>
    </source>
</evidence>
<dbReference type="InterPro" id="IPR001206">
    <property type="entry name" value="Diacylglycerol_kinase_cat_dom"/>
</dbReference>
<dbReference type="InterPro" id="IPR017438">
    <property type="entry name" value="ATP-NAD_kinase_N"/>
</dbReference>
<evidence type="ECO:0000256" key="1">
    <source>
        <dbReference type="ARBA" id="ARBA00001946"/>
    </source>
</evidence>
<gene>
    <name evidence="10" type="ORF">CTKZ_18770</name>
</gene>
<dbReference type="GO" id="GO:0005886">
    <property type="term" value="C:plasma membrane"/>
    <property type="evidence" value="ECO:0007669"/>
    <property type="project" value="TreeGrafter"/>
</dbReference>
<organism evidence="10 11">
    <name type="scientific">Cellulomonas algicola</name>
    <dbReference type="NCBI Taxonomy" id="2071633"/>
    <lineage>
        <taxon>Bacteria</taxon>
        <taxon>Bacillati</taxon>
        <taxon>Actinomycetota</taxon>
        <taxon>Actinomycetes</taxon>
        <taxon>Micrococcales</taxon>
        <taxon>Cellulomonadaceae</taxon>
        <taxon>Cellulomonas</taxon>
    </lineage>
</organism>